<dbReference type="Gene3D" id="3.40.630.30">
    <property type="match status" value="1"/>
</dbReference>
<evidence type="ECO:0000313" key="3">
    <source>
        <dbReference type="Proteomes" id="UP000191661"/>
    </source>
</evidence>
<feature type="domain" description="N-acetyltransferase" evidence="1">
    <location>
        <begin position="12"/>
        <end position="175"/>
    </location>
</feature>
<organism evidence="2 3">
    <name type="scientific">Methanobrevibacter arboriphilus JCM 13429 = DSM 1125</name>
    <dbReference type="NCBI Taxonomy" id="1300164"/>
    <lineage>
        <taxon>Archaea</taxon>
        <taxon>Methanobacteriati</taxon>
        <taxon>Methanobacteriota</taxon>
        <taxon>Methanomada group</taxon>
        <taxon>Methanobacteria</taxon>
        <taxon>Methanobacteriales</taxon>
        <taxon>Methanobacteriaceae</taxon>
        <taxon>Methanobrevibacter</taxon>
    </lineage>
</organism>
<dbReference type="PANTHER" id="PTHR43415:SF3">
    <property type="entry name" value="GNAT-FAMILY ACETYLTRANSFERASE"/>
    <property type="match status" value="1"/>
</dbReference>
<dbReference type="Proteomes" id="UP000191661">
    <property type="component" value="Unassembled WGS sequence"/>
</dbReference>
<dbReference type="InterPro" id="IPR016181">
    <property type="entry name" value="Acyl_CoA_acyltransferase"/>
</dbReference>
<dbReference type="SUPFAM" id="SSF55729">
    <property type="entry name" value="Acyl-CoA N-acyltransferases (Nat)"/>
    <property type="match status" value="1"/>
</dbReference>
<dbReference type="AlphaFoldDB" id="A0A1V6N121"/>
<protein>
    <submittedName>
        <fullName evidence="2">Acetyltransferase</fullName>
    </submittedName>
</protein>
<reference evidence="2 3" key="1">
    <citation type="submission" date="2014-12" db="EMBL/GenBank/DDBJ databases">
        <title>Genome sequence of Methanobrevibacter arboriphilicus DH1, DSM1125.</title>
        <authorList>
            <person name="Poehlein A."/>
            <person name="Thauer R.K."/>
            <person name="Seedorf H."/>
            <person name="Daniel R."/>
        </authorList>
    </citation>
    <scope>NUCLEOTIDE SEQUENCE [LARGE SCALE GENOMIC DNA]</scope>
    <source>
        <strain evidence="2 3">DH1</strain>
    </source>
</reference>
<gene>
    <name evidence="2" type="ORF">MBBAR_17c00290</name>
</gene>
<dbReference type="PANTHER" id="PTHR43415">
    <property type="entry name" value="SPERMIDINE N(1)-ACETYLTRANSFERASE"/>
    <property type="match status" value="1"/>
</dbReference>
<dbReference type="GO" id="GO:0016747">
    <property type="term" value="F:acyltransferase activity, transferring groups other than amino-acyl groups"/>
    <property type="evidence" value="ECO:0007669"/>
    <property type="project" value="InterPro"/>
</dbReference>
<sequence length="196" mass="22913">MIYVNKLDGDRIFLSLSQKEDLSLYNDWLNDSEINLTFGRSHIVFNEEKQAKYIEDYNNSDDKFFFVIVKKGNTSEDEQAIGIGLLYDVDFVHGKATLGLLLDKSFQSEGYGKESTNLLLEFAFNILNLNNVMLYAIDFNEKAIAMYENIGFKIIGHRRKAYHINNKVYDEVYMDILKKEFNERNSSLKYENEYLS</sequence>
<dbReference type="Pfam" id="PF13420">
    <property type="entry name" value="Acetyltransf_4"/>
    <property type="match status" value="1"/>
</dbReference>
<evidence type="ECO:0000259" key="1">
    <source>
        <dbReference type="PROSITE" id="PS51186"/>
    </source>
</evidence>
<keyword evidence="3" id="KW-1185">Reference proteome</keyword>
<accession>A0A1V6N121</accession>
<evidence type="ECO:0000313" key="2">
    <source>
        <dbReference type="EMBL" id="OQD58389.1"/>
    </source>
</evidence>
<keyword evidence="2" id="KW-0808">Transferase</keyword>
<dbReference type="InterPro" id="IPR000182">
    <property type="entry name" value="GNAT_dom"/>
</dbReference>
<dbReference type="PROSITE" id="PS51186">
    <property type="entry name" value="GNAT"/>
    <property type="match status" value="1"/>
</dbReference>
<name>A0A1V6N121_METAZ</name>
<proteinExistence type="predicted"/>
<dbReference type="EMBL" id="JXMW01000017">
    <property type="protein sequence ID" value="OQD58389.1"/>
    <property type="molecule type" value="Genomic_DNA"/>
</dbReference>
<comment type="caution">
    <text evidence="2">The sequence shown here is derived from an EMBL/GenBank/DDBJ whole genome shotgun (WGS) entry which is preliminary data.</text>
</comment>
<dbReference type="OrthoDB" id="120213at2157"/>
<dbReference type="RefSeq" id="WP_080460730.1">
    <property type="nucleotide sequence ID" value="NZ_JXMW01000017.1"/>
</dbReference>